<dbReference type="AlphaFoldDB" id="A0A7J7K363"/>
<feature type="compositionally biased region" description="Basic and acidic residues" evidence="1">
    <location>
        <begin position="91"/>
        <end position="103"/>
    </location>
</feature>
<evidence type="ECO:0000313" key="3">
    <source>
        <dbReference type="Proteomes" id="UP000593567"/>
    </source>
</evidence>
<organism evidence="2 3">
    <name type="scientific">Bugula neritina</name>
    <name type="common">Brown bryozoan</name>
    <name type="synonym">Sertularia neritina</name>
    <dbReference type="NCBI Taxonomy" id="10212"/>
    <lineage>
        <taxon>Eukaryota</taxon>
        <taxon>Metazoa</taxon>
        <taxon>Spiralia</taxon>
        <taxon>Lophotrochozoa</taxon>
        <taxon>Bryozoa</taxon>
        <taxon>Gymnolaemata</taxon>
        <taxon>Cheilostomatida</taxon>
        <taxon>Flustrina</taxon>
        <taxon>Buguloidea</taxon>
        <taxon>Bugulidae</taxon>
        <taxon>Bugula</taxon>
    </lineage>
</organism>
<proteinExistence type="predicted"/>
<dbReference type="Gene3D" id="4.10.60.10">
    <property type="entry name" value="Zinc finger, CCHC-type"/>
    <property type="match status" value="1"/>
</dbReference>
<evidence type="ECO:0000313" key="2">
    <source>
        <dbReference type="EMBL" id="KAF6032667.1"/>
    </source>
</evidence>
<dbReference type="PANTHER" id="PTHR13491:SF0">
    <property type="entry name" value="ZINC FINGER CCHC DOMAIN-CONTAINING PROTEIN 10"/>
    <property type="match status" value="1"/>
</dbReference>
<evidence type="ECO:0000256" key="1">
    <source>
        <dbReference type="SAM" id="MobiDB-lite"/>
    </source>
</evidence>
<dbReference type="InterPro" id="IPR036875">
    <property type="entry name" value="Znf_CCHC_sf"/>
</dbReference>
<protein>
    <submittedName>
        <fullName evidence="2">ZCCHC10</fullName>
    </submittedName>
</protein>
<accession>A0A7J7K363</accession>
<gene>
    <name evidence="2" type="ORF">EB796_009008</name>
</gene>
<name>A0A7J7K363_BUGNE</name>
<dbReference type="Pfam" id="PF13917">
    <property type="entry name" value="zf-CCHC_3"/>
    <property type="match status" value="1"/>
</dbReference>
<dbReference type="GO" id="GO:0003676">
    <property type="term" value="F:nucleic acid binding"/>
    <property type="evidence" value="ECO:0007669"/>
    <property type="project" value="InterPro"/>
</dbReference>
<dbReference type="InterPro" id="IPR039715">
    <property type="entry name" value="ZCCHC10"/>
</dbReference>
<comment type="caution">
    <text evidence="2">The sequence shown here is derived from an EMBL/GenBank/DDBJ whole genome shotgun (WGS) entry which is preliminary data.</text>
</comment>
<dbReference type="SUPFAM" id="SSF57756">
    <property type="entry name" value="Retrovirus zinc finger-like domains"/>
    <property type="match status" value="1"/>
</dbReference>
<reference evidence="2" key="1">
    <citation type="submission" date="2020-06" db="EMBL/GenBank/DDBJ databases">
        <title>Draft genome of Bugula neritina, a colonial animal packing powerful symbionts and potential medicines.</title>
        <authorList>
            <person name="Rayko M."/>
        </authorList>
    </citation>
    <scope>NUCLEOTIDE SEQUENCE [LARGE SCALE GENOMIC DNA]</scope>
    <source>
        <strain evidence="2">Kwan_BN1</strain>
    </source>
</reference>
<dbReference type="Proteomes" id="UP000593567">
    <property type="component" value="Unassembled WGS sequence"/>
</dbReference>
<dbReference type="GO" id="GO:0008270">
    <property type="term" value="F:zinc ion binding"/>
    <property type="evidence" value="ECO:0007669"/>
    <property type="project" value="InterPro"/>
</dbReference>
<dbReference type="EMBL" id="VXIV02001490">
    <property type="protein sequence ID" value="KAF6032667.1"/>
    <property type="molecule type" value="Genomic_DNA"/>
</dbReference>
<dbReference type="PANTHER" id="PTHR13491">
    <property type="entry name" value="ZCCHC10 PROTEIN"/>
    <property type="match status" value="1"/>
</dbReference>
<keyword evidence="3" id="KW-1185">Reference proteome</keyword>
<feature type="region of interest" description="Disordered" evidence="1">
    <location>
        <begin position="73"/>
        <end position="108"/>
    </location>
</feature>
<dbReference type="OrthoDB" id="437973at2759"/>
<sequence length="205" mass="23447">MSNCLPYFISSAEVYLFNQIEVQLKATLKMSLRPKMLASSMKTSATVQCQKCQEKGHWTYECKNERKYLYRPSRTKEMEKNLKRKQLQKVMDAKKQKHSGKDSQKKRKRGPLQVAAAAALQVVLQVSQVLVTPAAPLTQVVLALPQVLTQVVQAVKMKVPRRSARDRDLHSILLYIFNLHGHSLSLIYCLLQFHLNAHNLRCSIS</sequence>